<gene>
    <name evidence="3" type="ORF">RRU01S_07_04600</name>
</gene>
<dbReference type="EMBL" id="BBJU01000007">
    <property type="protein sequence ID" value="GAK69933.1"/>
    <property type="molecule type" value="Genomic_DNA"/>
</dbReference>
<organism evidence="3 4">
    <name type="scientific">Agrobacterium rubi TR3 = NBRC 13261</name>
    <dbReference type="NCBI Taxonomy" id="1368415"/>
    <lineage>
        <taxon>Bacteria</taxon>
        <taxon>Pseudomonadati</taxon>
        <taxon>Pseudomonadota</taxon>
        <taxon>Alphaproteobacteria</taxon>
        <taxon>Hyphomicrobiales</taxon>
        <taxon>Rhizobiaceae</taxon>
        <taxon>Rhizobium/Agrobacterium group</taxon>
        <taxon>Agrobacterium</taxon>
    </lineage>
</organism>
<name>A0A081CTD7_9HYPH</name>
<evidence type="ECO:0000256" key="1">
    <source>
        <dbReference type="ARBA" id="ARBA00038310"/>
    </source>
</evidence>
<dbReference type="Pfam" id="PF04909">
    <property type="entry name" value="Amidohydro_2"/>
    <property type="match status" value="1"/>
</dbReference>
<comment type="caution">
    <text evidence="3">The sequence shown here is derived from an EMBL/GenBank/DDBJ whole genome shotgun (WGS) entry which is preliminary data.</text>
</comment>
<sequence length="281" mass="31117">MIIDAHQHYWLMSARKGAWPPAELAAIHRDFEPNDLQPCLEAAGVDGTVVVQSLDRNEDTDYLLDLAQATPSILGVVGWVDLLDPSAATRLDHYATHAKFKGVRPMLQDIDDTNWILDRRATPAIEALVRHDLAFDALITPRHFGPLLEFAQRHLGLRIVIDHGAKPLIAQGHFVAWRRAMSELAALPNVHCKLSGLLTEAGGERQIAAVRPYAETIVELFGAEKTIWGSDWPVLTLVSDYQSWFAQCQDIVPDADKAAVFGNNAQSFYRLSASQQTAVEP</sequence>
<dbReference type="PANTHER" id="PTHR43569:SF2">
    <property type="entry name" value="AMIDOHYDROLASE-RELATED DOMAIN-CONTAINING PROTEIN"/>
    <property type="match status" value="1"/>
</dbReference>
<dbReference type="InterPro" id="IPR032466">
    <property type="entry name" value="Metal_Hydrolase"/>
</dbReference>
<accession>A0A081CTD7</accession>
<dbReference type="RefSeq" id="WP_045229457.1">
    <property type="nucleotide sequence ID" value="NZ_BBJU01000007.1"/>
</dbReference>
<dbReference type="OrthoDB" id="9787654at2"/>
<dbReference type="AlphaFoldDB" id="A0A081CTD7"/>
<feature type="domain" description="Amidohydrolase-related" evidence="2">
    <location>
        <begin position="3"/>
        <end position="271"/>
    </location>
</feature>
<dbReference type="Proteomes" id="UP000028701">
    <property type="component" value="Unassembled WGS sequence"/>
</dbReference>
<dbReference type="InterPro" id="IPR052350">
    <property type="entry name" value="Metallo-dep_Lactonases"/>
</dbReference>
<dbReference type="InterPro" id="IPR006680">
    <property type="entry name" value="Amidohydro-rel"/>
</dbReference>
<dbReference type="GO" id="GO:0016787">
    <property type="term" value="F:hydrolase activity"/>
    <property type="evidence" value="ECO:0007669"/>
    <property type="project" value="UniProtKB-KW"/>
</dbReference>
<dbReference type="SUPFAM" id="SSF51556">
    <property type="entry name" value="Metallo-dependent hydrolases"/>
    <property type="match status" value="1"/>
</dbReference>
<evidence type="ECO:0000313" key="4">
    <source>
        <dbReference type="Proteomes" id="UP000028701"/>
    </source>
</evidence>
<reference evidence="3 4" key="1">
    <citation type="submission" date="2014-08" db="EMBL/GenBank/DDBJ databases">
        <title>Whole genome shotgun sequence of Rhizobium rubi NBRC 13261.</title>
        <authorList>
            <person name="Katano-Makiyama Y."/>
            <person name="Hosoyama A."/>
            <person name="Hashimoto M."/>
            <person name="Hosoyama Y."/>
            <person name="Noguchi M."/>
            <person name="Tsuchikane K."/>
            <person name="Uohara A."/>
            <person name="Ohji S."/>
            <person name="Ichikawa N."/>
            <person name="Kimura A."/>
            <person name="Yamazoe A."/>
            <person name="Fujita N."/>
        </authorList>
    </citation>
    <scope>NUCLEOTIDE SEQUENCE [LARGE SCALE GENOMIC DNA]</scope>
    <source>
        <strain evidence="3 4">NBRC 13261</strain>
    </source>
</reference>
<dbReference type="PANTHER" id="PTHR43569">
    <property type="entry name" value="AMIDOHYDROLASE"/>
    <property type="match status" value="1"/>
</dbReference>
<protein>
    <submittedName>
        <fullName evidence="3">Putative amidohydrolase</fullName>
    </submittedName>
</protein>
<evidence type="ECO:0000313" key="3">
    <source>
        <dbReference type="EMBL" id="GAK69933.1"/>
    </source>
</evidence>
<comment type="similarity">
    <text evidence="1">Belongs to the metallo-dependent hydrolases superfamily.</text>
</comment>
<dbReference type="eggNOG" id="COG3618">
    <property type="taxonomic scope" value="Bacteria"/>
</dbReference>
<dbReference type="Gene3D" id="3.20.20.140">
    <property type="entry name" value="Metal-dependent hydrolases"/>
    <property type="match status" value="1"/>
</dbReference>
<keyword evidence="3" id="KW-0378">Hydrolase</keyword>
<proteinExistence type="inferred from homology"/>
<evidence type="ECO:0000259" key="2">
    <source>
        <dbReference type="Pfam" id="PF04909"/>
    </source>
</evidence>